<dbReference type="OrthoDB" id="197463at2"/>
<dbReference type="Gene3D" id="3.10.180.10">
    <property type="entry name" value="2,3-Dihydroxybiphenyl 1,2-Dioxygenase, domain 1"/>
    <property type="match status" value="1"/>
</dbReference>
<dbReference type="STRING" id="1391654.AKJ09_03381"/>
<dbReference type="GO" id="GO:0046872">
    <property type="term" value="F:metal ion binding"/>
    <property type="evidence" value="ECO:0007669"/>
    <property type="project" value="UniProtKB-KW"/>
</dbReference>
<gene>
    <name evidence="3" type="ORF">AKJ09_03381</name>
</gene>
<dbReference type="KEGG" id="llu:AKJ09_03381"/>
<feature type="domain" description="VOC" evidence="2">
    <location>
        <begin position="3"/>
        <end position="114"/>
    </location>
</feature>
<dbReference type="PROSITE" id="PS00934">
    <property type="entry name" value="GLYOXALASE_I_1"/>
    <property type="match status" value="1"/>
</dbReference>
<dbReference type="InterPro" id="IPR004360">
    <property type="entry name" value="Glyas_Fos-R_dOase_dom"/>
</dbReference>
<dbReference type="AlphaFoldDB" id="A0A0K1PT85"/>
<dbReference type="Pfam" id="PF00903">
    <property type="entry name" value="Glyoxalase"/>
    <property type="match status" value="1"/>
</dbReference>
<reference evidence="3 4" key="1">
    <citation type="submission" date="2015-08" db="EMBL/GenBank/DDBJ databases">
        <authorList>
            <person name="Babu N.S."/>
            <person name="Beckwith C.J."/>
            <person name="Beseler K.G."/>
            <person name="Brison A."/>
            <person name="Carone J.V."/>
            <person name="Caskin T.P."/>
            <person name="Diamond M."/>
            <person name="Durham M.E."/>
            <person name="Foxe J.M."/>
            <person name="Go M."/>
            <person name="Henderson B.A."/>
            <person name="Jones I.B."/>
            <person name="McGettigan J.A."/>
            <person name="Micheletti S.J."/>
            <person name="Nasrallah M.E."/>
            <person name="Ortiz D."/>
            <person name="Piller C.R."/>
            <person name="Privatt S.R."/>
            <person name="Schneider S.L."/>
            <person name="Sharp S."/>
            <person name="Smith T.C."/>
            <person name="Stanton J.D."/>
            <person name="Ullery H.E."/>
            <person name="Wilson R.J."/>
            <person name="Serrano M.G."/>
            <person name="Buck G."/>
            <person name="Lee V."/>
            <person name="Wang Y."/>
            <person name="Carvalho R."/>
            <person name="Voegtly L."/>
            <person name="Shi R."/>
            <person name="Duckworth R."/>
            <person name="Johnson A."/>
            <person name="Loviza R."/>
            <person name="Walstead R."/>
            <person name="Shah Z."/>
            <person name="Kiflezghi M."/>
            <person name="Wade K."/>
            <person name="Ball S.L."/>
            <person name="Bradley K.W."/>
            <person name="Asai D.J."/>
            <person name="Bowman C.A."/>
            <person name="Russell D.A."/>
            <person name="Pope W.H."/>
            <person name="Jacobs-Sera D."/>
            <person name="Hendrix R.W."/>
            <person name="Hatfull G.F."/>
        </authorList>
    </citation>
    <scope>NUCLEOTIDE SEQUENCE [LARGE SCALE GENOMIC DNA]</scope>
    <source>
        <strain evidence="3 4">DSM 27648</strain>
    </source>
</reference>
<dbReference type="SUPFAM" id="SSF54593">
    <property type="entry name" value="Glyoxalase/Bleomycin resistance protein/Dihydroxybiphenyl dioxygenase"/>
    <property type="match status" value="1"/>
</dbReference>
<sequence length="116" mass="12357">MIAGGHVLLFVENPDVAVRFYVETLGMKLVEQASELVIDAGEGFLIGLQKRPAGASPSATTGGPVVRLLAKLPIRQAIEILENRGVTFTVREEAGLTLADFTDGDGNRLCLYQSAT</sequence>
<evidence type="ECO:0000313" key="4">
    <source>
        <dbReference type="Proteomes" id="UP000064967"/>
    </source>
</evidence>
<dbReference type="EMBL" id="CP012333">
    <property type="protein sequence ID" value="AKU96717.1"/>
    <property type="molecule type" value="Genomic_DNA"/>
</dbReference>
<protein>
    <recommendedName>
        <fullName evidence="2">VOC domain-containing protein</fullName>
    </recommendedName>
</protein>
<keyword evidence="1" id="KW-0479">Metal-binding</keyword>
<evidence type="ECO:0000313" key="3">
    <source>
        <dbReference type="EMBL" id="AKU96717.1"/>
    </source>
</evidence>
<organism evidence="3 4">
    <name type="scientific">Labilithrix luteola</name>
    <dbReference type="NCBI Taxonomy" id="1391654"/>
    <lineage>
        <taxon>Bacteria</taxon>
        <taxon>Pseudomonadati</taxon>
        <taxon>Myxococcota</taxon>
        <taxon>Polyangia</taxon>
        <taxon>Polyangiales</taxon>
        <taxon>Labilitrichaceae</taxon>
        <taxon>Labilithrix</taxon>
    </lineage>
</organism>
<evidence type="ECO:0000256" key="1">
    <source>
        <dbReference type="ARBA" id="ARBA00022723"/>
    </source>
</evidence>
<evidence type="ECO:0000259" key="2">
    <source>
        <dbReference type="PROSITE" id="PS51819"/>
    </source>
</evidence>
<dbReference type="GO" id="GO:0004462">
    <property type="term" value="F:lactoylglutathione lyase activity"/>
    <property type="evidence" value="ECO:0007669"/>
    <property type="project" value="InterPro"/>
</dbReference>
<dbReference type="RefSeq" id="WP_146647964.1">
    <property type="nucleotide sequence ID" value="NZ_CP012333.1"/>
</dbReference>
<dbReference type="Proteomes" id="UP000064967">
    <property type="component" value="Chromosome"/>
</dbReference>
<dbReference type="InterPro" id="IPR037523">
    <property type="entry name" value="VOC_core"/>
</dbReference>
<dbReference type="InterPro" id="IPR029068">
    <property type="entry name" value="Glyas_Bleomycin-R_OHBP_Dase"/>
</dbReference>
<name>A0A0K1PT85_9BACT</name>
<keyword evidence="4" id="KW-1185">Reference proteome</keyword>
<dbReference type="InterPro" id="IPR018146">
    <property type="entry name" value="Glyoxalase_1_CS"/>
</dbReference>
<proteinExistence type="predicted"/>
<dbReference type="PROSITE" id="PS51819">
    <property type="entry name" value="VOC"/>
    <property type="match status" value="1"/>
</dbReference>
<accession>A0A0K1PT85</accession>